<evidence type="ECO:0000313" key="2">
    <source>
        <dbReference type="Proteomes" id="UP000823775"/>
    </source>
</evidence>
<dbReference type="EMBL" id="JACEIK010000793">
    <property type="protein sequence ID" value="MCD7462322.1"/>
    <property type="molecule type" value="Genomic_DNA"/>
</dbReference>
<gene>
    <name evidence="1" type="ORF">HAX54_048254</name>
</gene>
<accession>A0ABS8STK9</accession>
<proteinExistence type="predicted"/>
<name>A0ABS8STK9_DATST</name>
<protein>
    <submittedName>
        <fullName evidence="1">Uncharacterized protein</fullName>
    </submittedName>
</protein>
<sequence length="124" mass="13999">MERIWLHLELHFQITKRLDGILGVSEDTIARSQKSLIAGIYGHLFTPCISYYDRNSTYYKYFVRAWCQSNTVLASIGELSIYLRDLYILGGLPSGGSLYEKVIPEDTELTGTDAKDQSTLPSSL</sequence>
<dbReference type="Proteomes" id="UP000823775">
    <property type="component" value="Unassembled WGS sequence"/>
</dbReference>
<evidence type="ECO:0000313" key="1">
    <source>
        <dbReference type="EMBL" id="MCD7462322.1"/>
    </source>
</evidence>
<keyword evidence="2" id="KW-1185">Reference proteome</keyword>
<comment type="caution">
    <text evidence="1">The sequence shown here is derived from an EMBL/GenBank/DDBJ whole genome shotgun (WGS) entry which is preliminary data.</text>
</comment>
<reference evidence="1 2" key="1">
    <citation type="journal article" date="2021" name="BMC Genomics">
        <title>Datura genome reveals duplications of psychoactive alkaloid biosynthetic genes and high mutation rate following tissue culture.</title>
        <authorList>
            <person name="Rajewski A."/>
            <person name="Carter-House D."/>
            <person name="Stajich J."/>
            <person name="Litt A."/>
        </authorList>
    </citation>
    <scope>NUCLEOTIDE SEQUENCE [LARGE SCALE GENOMIC DNA]</scope>
    <source>
        <strain evidence="1">AR-01</strain>
    </source>
</reference>
<organism evidence="1 2">
    <name type="scientific">Datura stramonium</name>
    <name type="common">Jimsonweed</name>
    <name type="synonym">Common thornapple</name>
    <dbReference type="NCBI Taxonomy" id="4076"/>
    <lineage>
        <taxon>Eukaryota</taxon>
        <taxon>Viridiplantae</taxon>
        <taxon>Streptophyta</taxon>
        <taxon>Embryophyta</taxon>
        <taxon>Tracheophyta</taxon>
        <taxon>Spermatophyta</taxon>
        <taxon>Magnoliopsida</taxon>
        <taxon>eudicotyledons</taxon>
        <taxon>Gunneridae</taxon>
        <taxon>Pentapetalae</taxon>
        <taxon>asterids</taxon>
        <taxon>lamiids</taxon>
        <taxon>Solanales</taxon>
        <taxon>Solanaceae</taxon>
        <taxon>Solanoideae</taxon>
        <taxon>Datureae</taxon>
        <taxon>Datura</taxon>
    </lineage>
</organism>